<dbReference type="AlphaFoldDB" id="A0A4V5NU14"/>
<dbReference type="RefSeq" id="WP_136736583.1">
    <property type="nucleotide sequence ID" value="NZ_SWDB01000031.1"/>
</dbReference>
<proteinExistence type="predicted"/>
<dbReference type="OrthoDB" id="1668885at2"/>
<feature type="domain" description="D-glutamate cyclase-like C-terminal" evidence="1">
    <location>
        <begin position="17"/>
        <end position="272"/>
    </location>
</feature>
<dbReference type="EMBL" id="SWDB01000031">
    <property type="protein sequence ID" value="TKB44083.1"/>
    <property type="molecule type" value="Genomic_DNA"/>
</dbReference>
<dbReference type="PANTHER" id="PTHR32022:SF10">
    <property type="entry name" value="D-GLUTAMATE CYCLASE, MITOCHONDRIAL"/>
    <property type="match status" value="1"/>
</dbReference>
<evidence type="ECO:0000259" key="1">
    <source>
        <dbReference type="Pfam" id="PF14336"/>
    </source>
</evidence>
<keyword evidence="3" id="KW-1185">Reference proteome</keyword>
<dbReference type="Gene3D" id="3.90.1640.20">
    <property type="entry name" value="TON_0340"/>
    <property type="match status" value="1"/>
</dbReference>
<organism evidence="2 3">
    <name type="scientific">Thalassotalea mangrovi</name>
    <dbReference type="NCBI Taxonomy" id="2572245"/>
    <lineage>
        <taxon>Bacteria</taxon>
        <taxon>Pseudomonadati</taxon>
        <taxon>Pseudomonadota</taxon>
        <taxon>Gammaproteobacteria</taxon>
        <taxon>Alteromonadales</taxon>
        <taxon>Colwelliaceae</taxon>
        <taxon>Thalassotalea</taxon>
    </lineage>
</organism>
<protein>
    <submittedName>
        <fullName evidence="2">DUF4392 domain-containing protein</fullName>
    </submittedName>
</protein>
<accession>A0A4V5NU14</accession>
<reference evidence="2 3" key="1">
    <citation type="submission" date="2019-04" db="EMBL/GenBank/DDBJ databases">
        <title>Thalassotalea guangxiensis sp. nov., isolated from sediment of the coastal wetland.</title>
        <authorList>
            <person name="Zheng S."/>
            <person name="Zhang D."/>
        </authorList>
    </citation>
    <scope>NUCLEOTIDE SEQUENCE [LARGE SCALE GENOMIC DNA]</scope>
    <source>
        <strain evidence="2 3">ZS-4</strain>
    </source>
</reference>
<name>A0A4V5NU14_9GAMM</name>
<evidence type="ECO:0000313" key="3">
    <source>
        <dbReference type="Proteomes" id="UP000307999"/>
    </source>
</evidence>
<evidence type="ECO:0000313" key="2">
    <source>
        <dbReference type="EMBL" id="TKB44083.1"/>
    </source>
</evidence>
<sequence length="289" mass="31695">MSTTAAQQLSQEIEDLLVAKDLRQMKYVQQFLNPGYVMRAAKRIDECQGTIVITTGFPVSDTFETDGPVGALALYESLQALGKSVVMVFANPLYQALQDRYHCEQIPLGTGKELQIKAVVDKIKPELIIAIERPGLTADDTYRNMRGENISHRCARFDDFMRLAGCPTIAIGDGGNEIGMGNVAKHIAGLQIIPSVTKCDELLIADVSNWAAYGLIAFLGIWHDKDLLATVDVKSLLEFLSAKGSVDGVTRKNQLTEDSLCFSAGADVIQQISVLCQRFIAEQKAQQLR</sequence>
<dbReference type="Proteomes" id="UP000307999">
    <property type="component" value="Unassembled WGS sequence"/>
</dbReference>
<comment type="caution">
    <text evidence="2">The sequence shown here is derived from an EMBL/GenBank/DDBJ whole genome shotgun (WGS) entry which is preliminary data.</text>
</comment>
<dbReference type="InterPro" id="IPR025504">
    <property type="entry name" value="GLUCM_C"/>
</dbReference>
<gene>
    <name evidence="2" type="ORF">E8M12_12790</name>
</gene>
<dbReference type="PANTHER" id="PTHR32022">
    <property type="entry name" value="D-GLUTAMATE CYCLASE, MITOCHONDRIAL"/>
    <property type="match status" value="1"/>
</dbReference>
<dbReference type="Pfam" id="PF14336">
    <property type="entry name" value="GLUCM-like_C"/>
    <property type="match status" value="1"/>
</dbReference>